<accession>A0A4U5QCE3</accession>
<dbReference type="AlphaFoldDB" id="A0A4U5QCE3"/>
<organism evidence="1">
    <name type="scientific">Populus alba</name>
    <name type="common">White poplar</name>
    <dbReference type="NCBI Taxonomy" id="43335"/>
    <lineage>
        <taxon>Eukaryota</taxon>
        <taxon>Viridiplantae</taxon>
        <taxon>Streptophyta</taxon>
        <taxon>Embryophyta</taxon>
        <taxon>Tracheophyta</taxon>
        <taxon>Spermatophyta</taxon>
        <taxon>Magnoliopsida</taxon>
        <taxon>eudicotyledons</taxon>
        <taxon>Gunneridae</taxon>
        <taxon>Pentapetalae</taxon>
        <taxon>rosids</taxon>
        <taxon>fabids</taxon>
        <taxon>Malpighiales</taxon>
        <taxon>Salicaceae</taxon>
        <taxon>Saliceae</taxon>
        <taxon>Populus</taxon>
    </lineage>
</organism>
<dbReference type="EMBL" id="RCHU01000361">
    <property type="protein sequence ID" value="TKS06055.1"/>
    <property type="molecule type" value="Genomic_DNA"/>
</dbReference>
<comment type="caution">
    <text evidence="1">The sequence shown here is derived from an EMBL/GenBank/DDBJ whole genome shotgun (WGS) entry which is preliminary data.</text>
</comment>
<proteinExistence type="predicted"/>
<sequence length="110" mass="12313">MTVTDGLCHYARRKSGDGILNPAVIQASYGSVLVTMWAFNQVDDEHITQESQKAFKIVIQSLVEELSVVLMQRSSDAQRSTLLDHFIDEKPVHNKTTQRQVQTIPPCSNA</sequence>
<evidence type="ECO:0000313" key="1">
    <source>
        <dbReference type="EMBL" id="TKS06055.1"/>
    </source>
</evidence>
<reference evidence="1" key="1">
    <citation type="submission" date="2018-10" db="EMBL/GenBank/DDBJ databases">
        <title>Population genomic analysis revealed the cold adaptation of white poplar.</title>
        <authorList>
            <person name="Liu Y.-J."/>
        </authorList>
    </citation>
    <scope>NUCLEOTIDE SEQUENCE [LARGE SCALE GENOMIC DNA]</scope>
    <source>
        <strain evidence="1">PAL-ZL1</strain>
    </source>
</reference>
<gene>
    <name evidence="1" type="ORF">D5086_0000126700</name>
</gene>
<protein>
    <submittedName>
        <fullName evidence="1">Uncharacterized protein</fullName>
    </submittedName>
</protein>
<name>A0A4U5QCE3_POPAL</name>